<dbReference type="Proteomes" id="UP000515237">
    <property type="component" value="Chromosome"/>
</dbReference>
<comment type="similarity">
    <text evidence="1">Belongs to the glycosyltransferase 2 family.</text>
</comment>
<dbReference type="SUPFAM" id="SSF53448">
    <property type="entry name" value="Nucleotide-diphospho-sugar transferases"/>
    <property type="match status" value="1"/>
</dbReference>
<protein>
    <submittedName>
        <fullName evidence="5">Glycosyltransferase family 2 protein</fullName>
    </submittedName>
</protein>
<accession>A0A7G7GFH3</accession>
<dbReference type="InterPro" id="IPR001173">
    <property type="entry name" value="Glyco_trans_2-like"/>
</dbReference>
<dbReference type="AlphaFoldDB" id="A0A7G7GFH3"/>
<sequence>MVILNWNGQKFLAQFLPSVIKYSDGCAIYVVDNQSTDNSLLFLKEHFPEIKLIVHPQNLGFCAGYNEALRQIKVDYYVLLNSDVEVTSGWVTPVISLMEAQPAIAACQPKIKSYYQPTFFEYAGAGGGLLDRYGYPFCRGRLFQTLEEDHNQYNDVVPVFWASGACLFVRATAYQQTDGLETAFFAHMEEIDLCWRLQNIGYQVMYCGQSTVFHVGGGTLPATNPRKTFLNFRNGLALLYKNLGSSNFYLILMARLLLDWIAALKFLLGGQPADFRAVLKAHWAVWQNRKYWQQKRAEQKQTKAKNLSGYYKGSIVWDYFVRQKRSYPELEKNKF</sequence>
<gene>
    <name evidence="5" type="ORF">HUW51_20580</name>
</gene>
<name>A0A7G7GFH3_9BACT</name>
<reference evidence="5 6" key="1">
    <citation type="journal article" date="2018" name="Int. J. Syst. Evol. Microbiol.">
        <title>Adhaeribacter swui sp. nov., isolated from wet mud.</title>
        <authorList>
            <person name="Kim D.U."/>
            <person name="Kim K.W."/>
            <person name="Kang M.S."/>
            <person name="Kim J.Y."/>
            <person name="Jang J.H."/>
            <person name="Kim M.K."/>
        </authorList>
    </citation>
    <scope>NUCLEOTIDE SEQUENCE [LARGE SCALE GENOMIC DNA]</scope>
    <source>
        <strain evidence="5 6">KCTC 52873</strain>
    </source>
</reference>
<dbReference type="EMBL" id="CP055156">
    <property type="protein sequence ID" value="QNF35907.1"/>
    <property type="molecule type" value="Genomic_DNA"/>
</dbReference>
<evidence type="ECO:0000313" key="6">
    <source>
        <dbReference type="Proteomes" id="UP000515237"/>
    </source>
</evidence>
<dbReference type="Pfam" id="PF00535">
    <property type="entry name" value="Glycos_transf_2"/>
    <property type="match status" value="1"/>
</dbReference>
<keyword evidence="6" id="KW-1185">Reference proteome</keyword>
<evidence type="ECO:0000313" key="5">
    <source>
        <dbReference type="EMBL" id="QNF35907.1"/>
    </source>
</evidence>
<dbReference type="PANTHER" id="PTHR43179:SF12">
    <property type="entry name" value="GALACTOFURANOSYLTRANSFERASE GLFT2"/>
    <property type="match status" value="1"/>
</dbReference>
<evidence type="ECO:0000259" key="4">
    <source>
        <dbReference type="Pfam" id="PF00535"/>
    </source>
</evidence>
<evidence type="ECO:0000256" key="1">
    <source>
        <dbReference type="ARBA" id="ARBA00006739"/>
    </source>
</evidence>
<dbReference type="InterPro" id="IPR029044">
    <property type="entry name" value="Nucleotide-diphossugar_trans"/>
</dbReference>
<dbReference type="Gene3D" id="3.90.550.10">
    <property type="entry name" value="Spore Coat Polysaccharide Biosynthesis Protein SpsA, Chain A"/>
    <property type="match status" value="1"/>
</dbReference>
<dbReference type="GO" id="GO:0016757">
    <property type="term" value="F:glycosyltransferase activity"/>
    <property type="evidence" value="ECO:0007669"/>
    <property type="project" value="UniProtKB-KW"/>
</dbReference>
<dbReference type="PANTHER" id="PTHR43179">
    <property type="entry name" value="RHAMNOSYLTRANSFERASE WBBL"/>
    <property type="match status" value="1"/>
</dbReference>
<evidence type="ECO:0000256" key="2">
    <source>
        <dbReference type="ARBA" id="ARBA00022676"/>
    </source>
</evidence>
<keyword evidence="3 5" id="KW-0808">Transferase</keyword>
<proteinExistence type="inferred from homology"/>
<keyword evidence="2" id="KW-0328">Glycosyltransferase</keyword>
<evidence type="ECO:0000256" key="3">
    <source>
        <dbReference type="ARBA" id="ARBA00022679"/>
    </source>
</evidence>
<feature type="domain" description="Glycosyltransferase 2-like" evidence="4">
    <location>
        <begin position="2"/>
        <end position="121"/>
    </location>
</feature>
<dbReference type="KEGG" id="aswu:HUW51_20580"/>
<organism evidence="5 6">
    <name type="scientific">Adhaeribacter swui</name>
    <dbReference type="NCBI Taxonomy" id="2086471"/>
    <lineage>
        <taxon>Bacteria</taxon>
        <taxon>Pseudomonadati</taxon>
        <taxon>Bacteroidota</taxon>
        <taxon>Cytophagia</taxon>
        <taxon>Cytophagales</taxon>
        <taxon>Hymenobacteraceae</taxon>
        <taxon>Adhaeribacter</taxon>
    </lineage>
</organism>
<dbReference type="CDD" id="cd04186">
    <property type="entry name" value="GT_2_like_c"/>
    <property type="match status" value="1"/>
</dbReference>